<keyword evidence="6" id="KW-1185">Reference proteome</keyword>
<evidence type="ECO:0000313" key="6">
    <source>
        <dbReference type="Proteomes" id="UP000002729"/>
    </source>
</evidence>
<name>F0YFT3_AURAN</name>
<dbReference type="Pfam" id="PF04755">
    <property type="entry name" value="PAP_fibrillin"/>
    <property type="match status" value="1"/>
</dbReference>
<evidence type="ECO:0000256" key="2">
    <source>
        <dbReference type="ARBA" id="ARBA00022640"/>
    </source>
</evidence>
<protein>
    <recommendedName>
        <fullName evidence="4">Plastid lipid-associated protein/fibrillin conserved domain-containing protein</fullName>
    </recommendedName>
</protein>
<feature type="compositionally biased region" description="Basic and acidic residues" evidence="3">
    <location>
        <begin position="62"/>
        <end position="77"/>
    </location>
</feature>
<dbReference type="AlphaFoldDB" id="F0YFT3"/>
<evidence type="ECO:0000259" key="4">
    <source>
        <dbReference type="Pfam" id="PF04755"/>
    </source>
</evidence>
<dbReference type="InParanoid" id="F0YFT3"/>
<sequence>MMRRSCVHDATASPGYNERLLTGERLARMKACAEKASTTFPPAFVNKPQPEDEATTPEGDDALARGRWANERRKPAPRDSGSTGQIPAGFPTAAELDRELGGPDGYFTLCGLHYCNLFANPRMRVLFDTRDPDTAASAMARRGDHGKRIAATLLDECHGTRYFASLGRGFSGAFAVMGTHNKAKQCPMRPASQQRALPAGHRKANRRFTADQRDSWVGSHMMAAEECGASPAFVEKYGLWLAMTRQRNASSSNNFASPNPNRGRVSARLQSLYTGDSRPGDGVDYVRASRHLKARRWEKRDKVFGGPGPQAFTVVRWQPVGPANAELQALRDRPPPSVKRSKKRKLDDRAESPLPSSEPGDAESGESTADLFNELAARHAEDSAAAAAMAARLLRIATLVAAAGAFQTPARARAPTPRRATAVDADIDAALAVCRSAAATKGEDSDDVVAALLALEKGMRAAAKASPDVSARTVEQLDGCWRLVFTTGTIDTQKKVGKINYFPLKAVQTFDVARGRISNSILVGDFPLIRFFGDFEWLMDRRRVEFDFDQIALFNFGRIDLPKGGAAKIGASTGLGSENNVKMVEESKKPFFNWISADADIATARGGGGGIALWKRDLDYAMPE</sequence>
<dbReference type="OrthoDB" id="185781at2759"/>
<reference evidence="5 6" key="1">
    <citation type="journal article" date="2011" name="Proc. Natl. Acad. Sci. U.S.A.">
        <title>Niche of harmful alga Aureococcus anophagefferens revealed through ecogenomics.</title>
        <authorList>
            <person name="Gobler C.J."/>
            <person name="Berry D.L."/>
            <person name="Dyhrman S.T."/>
            <person name="Wilhelm S.W."/>
            <person name="Salamov A."/>
            <person name="Lobanov A.V."/>
            <person name="Zhang Y."/>
            <person name="Collier J.L."/>
            <person name="Wurch L.L."/>
            <person name="Kustka A.B."/>
            <person name="Dill B.D."/>
            <person name="Shah M."/>
            <person name="VerBerkmoes N.C."/>
            <person name="Kuo A."/>
            <person name="Terry A."/>
            <person name="Pangilinan J."/>
            <person name="Lindquist E.A."/>
            <person name="Lucas S."/>
            <person name="Paulsen I.T."/>
            <person name="Hattenrath-Lehmann T.K."/>
            <person name="Talmage S.C."/>
            <person name="Walker E.A."/>
            <person name="Koch F."/>
            <person name="Burson A.M."/>
            <person name="Marcoval M.A."/>
            <person name="Tang Y.Z."/>
            <person name="Lecleir G.R."/>
            <person name="Coyne K.J."/>
            <person name="Berg G.M."/>
            <person name="Bertrand E.M."/>
            <person name="Saito M.A."/>
            <person name="Gladyshev V.N."/>
            <person name="Grigoriev I.V."/>
        </authorList>
    </citation>
    <scope>NUCLEOTIDE SEQUENCE [LARGE SCALE GENOMIC DNA]</scope>
    <source>
        <strain evidence="6">CCMP 1984</strain>
    </source>
</reference>
<feature type="region of interest" description="Disordered" evidence="3">
    <location>
        <begin position="40"/>
        <end position="89"/>
    </location>
</feature>
<dbReference type="EMBL" id="GL833137">
    <property type="protein sequence ID" value="EGB06053.1"/>
    <property type="molecule type" value="Genomic_DNA"/>
</dbReference>
<dbReference type="GO" id="GO:0009536">
    <property type="term" value="C:plastid"/>
    <property type="evidence" value="ECO:0007669"/>
    <property type="project" value="UniProtKB-SubCell"/>
</dbReference>
<comment type="subcellular location">
    <subcellularLocation>
        <location evidence="1">Plastid</location>
    </subcellularLocation>
</comment>
<feature type="compositionally biased region" description="Acidic residues" evidence="3">
    <location>
        <begin position="51"/>
        <end position="61"/>
    </location>
</feature>
<dbReference type="Proteomes" id="UP000002729">
    <property type="component" value="Unassembled WGS sequence"/>
</dbReference>
<gene>
    <name evidence="5" type="ORF">AURANDRAFT_65948</name>
</gene>
<dbReference type="eggNOG" id="ENOG502QSU6">
    <property type="taxonomic scope" value="Eukaryota"/>
</dbReference>
<keyword evidence="2" id="KW-0934">Plastid</keyword>
<feature type="region of interest" description="Disordered" evidence="3">
    <location>
        <begin position="325"/>
        <end position="367"/>
    </location>
</feature>
<dbReference type="PANTHER" id="PTHR35690:SF1">
    <property type="entry name" value="OS01G0363500 PROTEIN"/>
    <property type="match status" value="1"/>
</dbReference>
<dbReference type="KEGG" id="aaf:AURANDRAFT_65948"/>
<evidence type="ECO:0000256" key="3">
    <source>
        <dbReference type="SAM" id="MobiDB-lite"/>
    </source>
</evidence>
<feature type="domain" description="Plastid lipid-associated protein/fibrillin conserved" evidence="4">
    <location>
        <begin position="473"/>
        <end position="610"/>
    </location>
</feature>
<organism evidence="6">
    <name type="scientific">Aureococcus anophagefferens</name>
    <name type="common">Harmful bloom alga</name>
    <dbReference type="NCBI Taxonomy" id="44056"/>
    <lineage>
        <taxon>Eukaryota</taxon>
        <taxon>Sar</taxon>
        <taxon>Stramenopiles</taxon>
        <taxon>Ochrophyta</taxon>
        <taxon>Pelagophyceae</taxon>
        <taxon>Pelagomonadales</taxon>
        <taxon>Pelagomonadaceae</taxon>
        <taxon>Aureococcus</taxon>
    </lineage>
</organism>
<dbReference type="GeneID" id="20225577"/>
<evidence type="ECO:0000313" key="5">
    <source>
        <dbReference type="EMBL" id="EGB06053.1"/>
    </source>
</evidence>
<accession>F0YFT3</accession>
<dbReference type="PANTHER" id="PTHR35690">
    <property type="entry name" value="OS01G0363500 PROTEIN"/>
    <property type="match status" value="1"/>
</dbReference>
<dbReference type="RefSeq" id="XP_009039308.1">
    <property type="nucleotide sequence ID" value="XM_009041060.1"/>
</dbReference>
<evidence type="ECO:0000256" key="1">
    <source>
        <dbReference type="ARBA" id="ARBA00004474"/>
    </source>
</evidence>
<proteinExistence type="predicted"/>
<dbReference type="InterPro" id="IPR006843">
    <property type="entry name" value="PAP/fibrillin_dom"/>
</dbReference>
<feature type="region of interest" description="Disordered" evidence="3">
    <location>
        <begin position="184"/>
        <end position="205"/>
    </location>
</feature>